<evidence type="ECO:0000256" key="1">
    <source>
        <dbReference type="SAM" id="Phobius"/>
    </source>
</evidence>
<name>A0A4R9FUF6_9LEPT</name>
<evidence type="ECO:0000313" key="2">
    <source>
        <dbReference type="EMBL" id="TGK01627.1"/>
    </source>
</evidence>
<dbReference type="Proteomes" id="UP000297453">
    <property type="component" value="Unassembled WGS sequence"/>
</dbReference>
<comment type="caution">
    <text evidence="2">The sequence shown here is derived from an EMBL/GenBank/DDBJ whole genome shotgun (WGS) entry which is preliminary data.</text>
</comment>
<dbReference type="EMBL" id="RQEP01000017">
    <property type="protein sequence ID" value="TGK01627.1"/>
    <property type="molecule type" value="Genomic_DNA"/>
</dbReference>
<sequence length="46" mass="5306">GAILFSALIGYWESNSTRRKWIWIPELLGLNFIFMLILGILLKIGK</sequence>
<organism evidence="2 3">
    <name type="scientific">Leptospira semungkisensis</name>
    <dbReference type="NCBI Taxonomy" id="2484985"/>
    <lineage>
        <taxon>Bacteria</taxon>
        <taxon>Pseudomonadati</taxon>
        <taxon>Spirochaetota</taxon>
        <taxon>Spirochaetia</taxon>
        <taxon>Leptospirales</taxon>
        <taxon>Leptospiraceae</taxon>
        <taxon>Leptospira</taxon>
    </lineage>
</organism>
<gene>
    <name evidence="2" type="ORF">EHO59_11465</name>
</gene>
<keyword evidence="1" id="KW-0472">Membrane</keyword>
<evidence type="ECO:0000313" key="3">
    <source>
        <dbReference type="Proteomes" id="UP000297453"/>
    </source>
</evidence>
<dbReference type="AlphaFoldDB" id="A0A4R9FUF6"/>
<keyword evidence="3" id="KW-1185">Reference proteome</keyword>
<reference evidence="2" key="1">
    <citation type="journal article" date="2019" name="PLoS Negl. Trop. Dis.">
        <title>Revisiting the worldwide diversity of Leptospira species in the environment.</title>
        <authorList>
            <person name="Vincent A.T."/>
            <person name="Schiettekatte O."/>
            <person name="Bourhy P."/>
            <person name="Veyrier F.J."/>
            <person name="Picardeau M."/>
        </authorList>
    </citation>
    <scope>NUCLEOTIDE SEQUENCE [LARGE SCALE GENOMIC DNA]</scope>
    <source>
        <strain evidence="2">SSS9</strain>
    </source>
</reference>
<accession>A0A4R9FUF6</accession>
<protein>
    <submittedName>
        <fullName evidence="2">Formate hydrogenase</fullName>
    </submittedName>
</protein>
<feature type="non-terminal residue" evidence="2">
    <location>
        <position position="1"/>
    </location>
</feature>
<feature type="transmembrane region" description="Helical" evidence="1">
    <location>
        <begin position="21"/>
        <end position="42"/>
    </location>
</feature>
<keyword evidence="1" id="KW-1133">Transmembrane helix</keyword>
<proteinExistence type="predicted"/>
<keyword evidence="1" id="KW-0812">Transmembrane</keyword>